<keyword evidence="4" id="KW-0175">Coiled coil</keyword>
<evidence type="ECO:0000256" key="2">
    <source>
        <dbReference type="ARBA" id="ARBA00022827"/>
    </source>
</evidence>
<dbReference type="EMBL" id="RCNU01000001">
    <property type="protein sequence ID" value="RWQ98909.1"/>
    <property type="molecule type" value="Genomic_DNA"/>
</dbReference>
<keyword evidence="7" id="KW-1185">Reference proteome</keyword>
<feature type="domain" description="FAD-binding" evidence="5">
    <location>
        <begin position="22"/>
        <end position="386"/>
    </location>
</feature>
<dbReference type="GO" id="GO:0071949">
    <property type="term" value="F:FAD binding"/>
    <property type="evidence" value="ECO:0007669"/>
    <property type="project" value="InterPro"/>
</dbReference>
<evidence type="ECO:0000256" key="4">
    <source>
        <dbReference type="SAM" id="Coils"/>
    </source>
</evidence>
<dbReference type="STRING" id="264951.A0A443I4A2"/>
<evidence type="ECO:0000259" key="5">
    <source>
        <dbReference type="Pfam" id="PF01494"/>
    </source>
</evidence>
<dbReference type="Gene3D" id="3.30.9.10">
    <property type="entry name" value="D-Amino Acid Oxidase, subunit A, domain 2"/>
    <property type="match status" value="1"/>
</dbReference>
<reference evidence="6 7" key="1">
    <citation type="journal article" date="2018" name="Front. Microbiol.">
        <title>Genomic and genetic insights into a cosmopolitan fungus, Paecilomyces variotii (Eurotiales).</title>
        <authorList>
            <person name="Urquhart A.S."/>
            <person name="Mondo S.J."/>
            <person name="Makela M.R."/>
            <person name="Hane J.K."/>
            <person name="Wiebenga A."/>
            <person name="He G."/>
            <person name="Mihaltcheva S."/>
            <person name="Pangilinan J."/>
            <person name="Lipzen A."/>
            <person name="Barry K."/>
            <person name="de Vries R.P."/>
            <person name="Grigoriev I.V."/>
            <person name="Idnurm A."/>
        </authorList>
    </citation>
    <scope>NUCLEOTIDE SEQUENCE [LARGE SCALE GENOMIC DNA]</scope>
    <source>
        <strain evidence="6 7">CBS 101075</strain>
    </source>
</reference>
<keyword evidence="1" id="KW-0285">Flavoprotein</keyword>
<name>A0A443I4A2_BYSSP</name>
<dbReference type="Gene3D" id="3.40.30.120">
    <property type="match status" value="1"/>
</dbReference>
<evidence type="ECO:0000256" key="1">
    <source>
        <dbReference type="ARBA" id="ARBA00022630"/>
    </source>
</evidence>
<dbReference type="PANTHER" id="PTHR43004">
    <property type="entry name" value="TRK SYSTEM POTASSIUM UPTAKE PROTEIN"/>
    <property type="match status" value="1"/>
</dbReference>
<dbReference type="InterPro" id="IPR002938">
    <property type="entry name" value="FAD-bd"/>
</dbReference>
<dbReference type="Gene3D" id="3.50.50.60">
    <property type="entry name" value="FAD/NAD(P)-binding domain"/>
    <property type="match status" value="1"/>
</dbReference>
<accession>A0A443I4A2</accession>
<keyword evidence="2" id="KW-0274">FAD</keyword>
<gene>
    <name evidence="6" type="ORF">C8Q69DRAFT_425313</name>
</gene>
<dbReference type="PANTHER" id="PTHR43004:SF8">
    <property type="entry name" value="FAD-BINDING DOMAIN-CONTAINING PROTEIN-RELATED"/>
    <property type="match status" value="1"/>
</dbReference>
<dbReference type="Proteomes" id="UP000283841">
    <property type="component" value="Unassembled WGS sequence"/>
</dbReference>
<evidence type="ECO:0000313" key="7">
    <source>
        <dbReference type="Proteomes" id="UP000283841"/>
    </source>
</evidence>
<dbReference type="PRINTS" id="PR00420">
    <property type="entry name" value="RNGMNOXGNASE"/>
</dbReference>
<dbReference type="SUPFAM" id="SSF51905">
    <property type="entry name" value="FAD/NAD(P)-binding domain"/>
    <property type="match status" value="1"/>
</dbReference>
<dbReference type="VEuPathDB" id="FungiDB:C8Q69DRAFT_425313"/>
<dbReference type="InterPro" id="IPR036188">
    <property type="entry name" value="FAD/NAD-bd_sf"/>
</dbReference>
<dbReference type="AlphaFoldDB" id="A0A443I4A2"/>
<sequence>MTIVHLTNGDGHHGEPEPVISTDVLIIGTGPAGASLAGFLAMHGIRGIMVSSAPGSADTPRAHFTNMAAMECLRDIGLEKECKRLGTNGSHMINTRWAYSMAGEEYMRSYSWGNDPKRKGDYETASPCEPLDLPQTLLEPILVRHATLNGFTCRFDTTFVHFTENANGTISTLRDNVSGLEYKVRSKYLFGADGARSQVFRQLGLELDVKPDQGTAFNVLIRADLSRYMEHREGTLHWLLQPDKEHPVFGWAGIARMVKPWNEWLFIVIPDRQNGLTRMPTEEEWVQRMKEWIGDDSIPVELINVSKWRLNEVVAKTYPKEEFCLGDAVHRHPPSNGLGSNTCIQDAYNLAWKIAYVLKGLCQASSSLLDTYSVERQPVGSGIVARANQSFRHHGPIWEAFGVSLPTPEEKMQALHQLTLPTEEGRTRRKNLQAALEEAQHEYHALGREMGQFYQSKAIYSDDETEPYYTPELLAQDQDLIYHRSTYPGRRLPHVWLNKRIPGEPISTVDLAGHGAFTILTGIGGDAWKIAASQVGESLGVPINAYSIGFRQDYEDFYFDWARIRQVDETGCILVRPDRMVGWRCQEILGDEVQCTDKLRHVVLSILGRDS</sequence>
<evidence type="ECO:0000313" key="6">
    <source>
        <dbReference type="EMBL" id="RWQ98909.1"/>
    </source>
</evidence>
<dbReference type="InterPro" id="IPR050641">
    <property type="entry name" value="RIFMO-like"/>
</dbReference>
<evidence type="ECO:0000256" key="3">
    <source>
        <dbReference type="ARBA" id="ARBA00023002"/>
    </source>
</evidence>
<dbReference type="Pfam" id="PF21274">
    <property type="entry name" value="Rng_hyd_C"/>
    <property type="match status" value="1"/>
</dbReference>
<dbReference type="GeneID" id="39597699"/>
<protein>
    <submittedName>
        <fullName evidence="6">FAD binding domain-containing protein</fullName>
    </submittedName>
</protein>
<dbReference type="RefSeq" id="XP_028488554.1">
    <property type="nucleotide sequence ID" value="XM_028628422.1"/>
</dbReference>
<dbReference type="Pfam" id="PF01494">
    <property type="entry name" value="FAD_binding_3"/>
    <property type="match status" value="1"/>
</dbReference>
<feature type="coiled-coil region" evidence="4">
    <location>
        <begin position="422"/>
        <end position="449"/>
    </location>
</feature>
<dbReference type="GO" id="GO:0016709">
    <property type="term" value="F:oxidoreductase activity, acting on paired donors, with incorporation or reduction of molecular oxygen, NAD(P)H as one donor, and incorporation of one atom of oxygen"/>
    <property type="evidence" value="ECO:0007669"/>
    <property type="project" value="UniProtKB-ARBA"/>
</dbReference>
<proteinExistence type="predicted"/>
<keyword evidence="3" id="KW-0560">Oxidoreductase</keyword>
<organism evidence="6 7">
    <name type="scientific">Byssochlamys spectabilis</name>
    <name type="common">Paecilomyces variotii</name>
    <dbReference type="NCBI Taxonomy" id="264951"/>
    <lineage>
        <taxon>Eukaryota</taxon>
        <taxon>Fungi</taxon>
        <taxon>Dikarya</taxon>
        <taxon>Ascomycota</taxon>
        <taxon>Pezizomycotina</taxon>
        <taxon>Eurotiomycetes</taxon>
        <taxon>Eurotiomycetidae</taxon>
        <taxon>Eurotiales</taxon>
        <taxon>Thermoascaceae</taxon>
        <taxon>Paecilomyces</taxon>
    </lineage>
</organism>
<comment type="caution">
    <text evidence="6">The sequence shown here is derived from an EMBL/GenBank/DDBJ whole genome shotgun (WGS) entry which is preliminary data.</text>
</comment>